<reference evidence="6 7" key="1">
    <citation type="submission" date="2023-10" db="EMBL/GenBank/DDBJ databases">
        <authorList>
            <person name="Venkata Ramana C."/>
            <person name="Sasikala C."/>
            <person name="Dhurka M."/>
        </authorList>
    </citation>
    <scope>NUCLEOTIDE SEQUENCE [LARGE SCALE GENOMIC DNA]</scope>
    <source>
        <strain evidence="6 7">KCTC 32151</strain>
    </source>
</reference>
<dbReference type="Pfam" id="PF08479">
    <property type="entry name" value="POTRA_2"/>
    <property type="match status" value="1"/>
</dbReference>
<keyword evidence="1" id="KW-0472">Membrane</keyword>
<name>A0ABU4AGE5_9HYPH</name>
<dbReference type="EMBL" id="JAWLIP010000001">
    <property type="protein sequence ID" value="MDV6225326.1"/>
    <property type="molecule type" value="Genomic_DNA"/>
</dbReference>
<dbReference type="Pfam" id="PF03865">
    <property type="entry name" value="ShlB"/>
    <property type="match status" value="1"/>
</dbReference>
<protein>
    <submittedName>
        <fullName evidence="6">ShlB/FhaC/HecB family hemolysin secretion/activation protein</fullName>
    </submittedName>
</protein>
<dbReference type="PANTHER" id="PTHR34597">
    <property type="entry name" value="SLR1661 PROTEIN"/>
    <property type="match status" value="1"/>
</dbReference>
<accession>A0ABU4AGE5</accession>
<dbReference type="Gene3D" id="3.10.20.310">
    <property type="entry name" value="membrane protein fhac"/>
    <property type="match status" value="1"/>
</dbReference>
<feature type="domain" description="Polypeptide-transport-associated ShlB-type" evidence="5">
    <location>
        <begin position="57"/>
        <end position="130"/>
    </location>
</feature>
<dbReference type="InterPro" id="IPR005565">
    <property type="entry name" value="Hemolysn_activator_HlyB_C"/>
</dbReference>
<evidence type="ECO:0000256" key="3">
    <source>
        <dbReference type="ARBA" id="ARBA00023237"/>
    </source>
</evidence>
<evidence type="ECO:0000313" key="7">
    <source>
        <dbReference type="Proteomes" id="UP001185659"/>
    </source>
</evidence>
<evidence type="ECO:0000259" key="4">
    <source>
        <dbReference type="Pfam" id="PF03865"/>
    </source>
</evidence>
<evidence type="ECO:0000259" key="5">
    <source>
        <dbReference type="Pfam" id="PF08479"/>
    </source>
</evidence>
<proteinExistence type="predicted"/>
<evidence type="ECO:0000256" key="1">
    <source>
        <dbReference type="ARBA" id="ARBA00022452"/>
    </source>
</evidence>
<dbReference type="InterPro" id="IPR013686">
    <property type="entry name" value="Polypept-transport_assoc_ShlB"/>
</dbReference>
<dbReference type="PANTHER" id="PTHR34597:SF6">
    <property type="entry name" value="BLR6126 PROTEIN"/>
    <property type="match status" value="1"/>
</dbReference>
<keyword evidence="7" id="KW-1185">Reference proteome</keyword>
<evidence type="ECO:0000313" key="6">
    <source>
        <dbReference type="EMBL" id="MDV6225326.1"/>
    </source>
</evidence>
<dbReference type="Gene3D" id="2.40.160.50">
    <property type="entry name" value="membrane protein fhac: a member of the omp85/tpsb transporter family"/>
    <property type="match status" value="1"/>
</dbReference>
<keyword evidence="1" id="KW-1134">Transmembrane beta strand</keyword>
<gene>
    <name evidence="6" type="ORF">R2G56_03420</name>
</gene>
<feature type="domain" description="Haemolysin activator HlyB C-terminal" evidence="4">
    <location>
        <begin position="334"/>
        <end position="478"/>
    </location>
</feature>
<dbReference type="RefSeq" id="WP_317560447.1">
    <property type="nucleotide sequence ID" value="NZ_JAWLIP010000001.1"/>
</dbReference>
<keyword evidence="2" id="KW-0812">Transmembrane</keyword>
<dbReference type="Proteomes" id="UP001185659">
    <property type="component" value="Unassembled WGS sequence"/>
</dbReference>
<comment type="caution">
    <text evidence="6">The sequence shown here is derived from an EMBL/GenBank/DDBJ whole genome shotgun (WGS) entry which is preliminary data.</text>
</comment>
<keyword evidence="3" id="KW-0998">Cell outer membrane</keyword>
<dbReference type="InterPro" id="IPR051544">
    <property type="entry name" value="TPS_OM_transporter"/>
</dbReference>
<organism evidence="6 7">
    <name type="scientific">Nitratireductor aquimarinus</name>
    <dbReference type="NCBI Taxonomy" id="889300"/>
    <lineage>
        <taxon>Bacteria</taxon>
        <taxon>Pseudomonadati</taxon>
        <taxon>Pseudomonadota</taxon>
        <taxon>Alphaproteobacteria</taxon>
        <taxon>Hyphomicrobiales</taxon>
        <taxon>Phyllobacteriaceae</taxon>
        <taxon>Nitratireductor</taxon>
    </lineage>
</organism>
<evidence type="ECO:0000256" key="2">
    <source>
        <dbReference type="ARBA" id="ARBA00022692"/>
    </source>
</evidence>
<sequence length="533" mass="57409">MPQTAFAQSTPVERTVAGQTVILQRFTPPQALGTVDIRVEDQRKRVSDADAEGVRIQLRSVSVDGARSLPLEALAPIWQDQLGKTITMAELYRIADAVDAAYLAAGYYSMTVVPVQDFASGRVRLQVYEGYVQRVEITSDLPGIEQRLAPYIDRILAMQPIRVKEAERVLLLMSDLGGLEIEGTFVRPETPSAGGLLKLKVGFSPRSGVISLDNYGSSSVGPLELLASAEFNDLFGRFETTSLLGLTIPDNPQEMVFLQLAQDMPIGHDGLKAGYSLAYIGQKPGGDLSAQDIRIASVIGTGYLSFPFLRSLQQSLVGRAEVVIHNDHVDVMGMPVSRSRVRRAELSLTYDRVLGEGSLSAEAGINFGVVSDLDLGDVPGSYHYLRGSMDYSRPLGEHFSFRVRAAGQYSPTALPASVQFALGGQSYGRAFDAGALMGDSAAAAAVELGHRVDTGLSALPFLSFTAFADYASAWNHETGDVLVQQGLGSYGLTMGGVLNESLLFEVGAALPWTRPEAQEDPGARLFFRMGKAF</sequence>